<reference evidence="8 9" key="1">
    <citation type="submission" date="2017-06" db="EMBL/GenBank/DDBJ databases">
        <authorList>
            <person name="Kim H.J."/>
            <person name="Triplett B.A."/>
        </authorList>
    </citation>
    <scope>NUCLEOTIDE SEQUENCE [LARGE SCALE GENOMIC DNA]</scope>
    <source>
        <strain evidence="8 9">SCA</strain>
    </source>
</reference>
<evidence type="ECO:0000256" key="4">
    <source>
        <dbReference type="ARBA" id="ARBA00022989"/>
    </source>
</evidence>
<dbReference type="EMBL" id="FZOJ01000003">
    <property type="protein sequence ID" value="SNS07695.1"/>
    <property type="molecule type" value="Genomic_DNA"/>
</dbReference>
<protein>
    <submittedName>
        <fullName evidence="8">Cytochrome c-type biogenesis protein</fullName>
    </submittedName>
</protein>
<gene>
    <name evidence="8" type="ORF">SAMN05446037_1003301</name>
</gene>
<feature type="transmembrane region" description="Helical" evidence="6">
    <location>
        <begin position="195"/>
        <end position="216"/>
    </location>
</feature>
<dbReference type="InterPro" id="IPR003834">
    <property type="entry name" value="Cyt_c_assmbl_TM_dom"/>
</dbReference>
<accession>A0A239BHV6</accession>
<feature type="transmembrane region" description="Helical" evidence="6">
    <location>
        <begin position="126"/>
        <end position="150"/>
    </location>
</feature>
<keyword evidence="5 6" id="KW-0472">Membrane</keyword>
<evidence type="ECO:0000256" key="3">
    <source>
        <dbReference type="ARBA" id="ARBA00022692"/>
    </source>
</evidence>
<keyword evidence="9" id="KW-1185">Reference proteome</keyword>
<comment type="subcellular location">
    <subcellularLocation>
        <location evidence="1">Membrane</location>
        <topology evidence="1">Multi-pass membrane protein</topology>
    </subcellularLocation>
</comment>
<evidence type="ECO:0000259" key="7">
    <source>
        <dbReference type="Pfam" id="PF02683"/>
    </source>
</evidence>
<dbReference type="PANTHER" id="PTHR31272:SF4">
    <property type="entry name" value="CYTOCHROME C-TYPE BIOGENESIS PROTEIN HI_1454-RELATED"/>
    <property type="match status" value="1"/>
</dbReference>
<dbReference type="AlphaFoldDB" id="A0A239BHV6"/>
<evidence type="ECO:0000256" key="5">
    <source>
        <dbReference type="ARBA" id="ARBA00023136"/>
    </source>
</evidence>
<feature type="transmembrane region" description="Helical" evidence="6">
    <location>
        <begin position="162"/>
        <end position="183"/>
    </location>
</feature>
<evidence type="ECO:0000256" key="6">
    <source>
        <dbReference type="SAM" id="Phobius"/>
    </source>
</evidence>
<dbReference type="GO" id="GO:0016020">
    <property type="term" value="C:membrane"/>
    <property type="evidence" value="ECO:0007669"/>
    <property type="project" value="UniProtKB-SubCell"/>
</dbReference>
<feature type="transmembrane region" description="Helical" evidence="6">
    <location>
        <begin position="89"/>
        <end position="106"/>
    </location>
</feature>
<evidence type="ECO:0000256" key="2">
    <source>
        <dbReference type="ARBA" id="ARBA00006143"/>
    </source>
</evidence>
<proteinExistence type="inferred from homology"/>
<comment type="similarity">
    <text evidence="2">Belongs to the DsbD family.</text>
</comment>
<dbReference type="PANTHER" id="PTHR31272">
    <property type="entry name" value="CYTOCHROME C-TYPE BIOGENESIS PROTEIN HI_1454-RELATED"/>
    <property type="match status" value="1"/>
</dbReference>
<keyword evidence="4 6" id="KW-1133">Transmembrane helix</keyword>
<keyword evidence="3 6" id="KW-0812">Transmembrane</keyword>
<feature type="domain" description="Cytochrome C biogenesis protein transmembrane" evidence="7">
    <location>
        <begin position="4"/>
        <end position="212"/>
    </location>
</feature>
<dbReference type="InterPro" id="IPR051790">
    <property type="entry name" value="Cytochrome_c-biogenesis_DsbD"/>
</dbReference>
<name>A0A239BHV6_9FIRM</name>
<organism evidence="8 9">
    <name type="scientific">Anaerovirgula multivorans</name>
    <dbReference type="NCBI Taxonomy" id="312168"/>
    <lineage>
        <taxon>Bacteria</taxon>
        <taxon>Bacillati</taxon>
        <taxon>Bacillota</taxon>
        <taxon>Clostridia</taxon>
        <taxon>Peptostreptococcales</taxon>
        <taxon>Natronincolaceae</taxon>
        <taxon>Anaerovirgula</taxon>
    </lineage>
</organism>
<dbReference type="GO" id="GO:0017004">
    <property type="term" value="P:cytochrome complex assembly"/>
    <property type="evidence" value="ECO:0007669"/>
    <property type="project" value="InterPro"/>
</dbReference>
<evidence type="ECO:0000256" key="1">
    <source>
        <dbReference type="ARBA" id="ARBA00004141"/>
    </source>
</evidence>
<feature type="transmembrane region" description="Helical" evidence="6">
    <location>
        <begin position="51"/>
        <end position="77"/>
    </location>
</feature>
<evidence type="ECO:0000313" key="9">
    <source>
        <dbReference type="Proteomes" id="UP000198304"/>
    </source>
</evidence>
<dbReference type="Pfam" id="PF02683">
    <property type="entry name" value="DsbD_TM"/>
    <property type="match status" value="1"/>
</dbReference>
<dbReference type="RefSeq" id="WP_242975036.1">
    <property type="nucleotide sequence ID" value="NZ_FZOJ01000003.1"/>
</dbReference>
<evidence type="ECO:0000313" key="8">
    <source>
        <dbReference type="EMBL" id="SNS07695.1"/>
    </source>
</evidence>
<sequence length="233" mass="25461">MQVSLLVAVLAGMLSFLSPCVLPLVPAYIGFISGGFIDNNEPKKRVVLARAFTFVLGFSLIFIVMGASASFIGGVFFRYRNVFNKVSGLFIIFFGLYMLGVVNPSILNREFRFKSPAKITNGLGSFLMGMAFAAGWSPCVGSVLGAILLYAGTTATVYRGMILLSIYSLGLGIPFLLTALLTNQFNGFLRRYDKISPYVSKVGGVLLILLGLIIFFDKMMEFSGYFYFIDLGL</sequence>
<dbReference type="Proteomes" id="UP000198304">
    <property type="component" value="Unassembled WGS sequence"/>
</dbReference>